<dbReference type="Proteomes" id="UP000627715">
    <property type="component" value="Unassembled WGS sequence"/>
</dbReference>
<accession>A0A917GVA2</accession>
<protein>
    <submittedName>
        <fullName evidence="1">Uncharacterized protein</fullName>
    </submittedName>
</protein>
<name>A0A917GVA2_9GAMM</name>
<comment type="caution">
    <text evidence="1">The sequence shown here is derived from an EMBL/GenBank/DDBJ whole genome shotgun (WGS) entry which is preliminary data.</text>
</comment>
<keyword evidence="2" id="KW-1185">Reference proteome</keyword>
<evidence type="ECO:0000313" key="1">
    <source>
        <dbReference type="EMBL" id="GGG58058.1"/>
    </source>
</evidence>
<evidence type="ECO:0000313" key="2">
    <source>
        <dbReference type="Proteomes" id="UP000627715"/>
    </source>
</evidence>
<reference evidence="1" key="1">
    <citation type="journal article" date="2014" name="Int. J. Syst. Evol. Microbiol.">
        <title>Complete genome sequence of Corynebacterium casei LMG S-19264T (=DSM 44701T), isolated from a smear-ripened cheese.</title>
        <authorList>
            <consortium name="US DOE Joint Genome Institute (JGI-PGF)"/>
            <person name="Walter F."/>
            <person name="Albersmeier A."/>
            <person name="Kalinowski J."/>
            <person name="Ruckert C."/>
        </authorList>
    </citation>
    <scope>NUCLEOTIDE SEQUENCE</scope>
    <source>
        <strain evidence="1">CGMCC 1.15425</strain>
    </source>
</reference>
<gene>
    <name evidence="1" type="ORF">GCM10011403_14220</name>
</gene>
<organism evidence="1 2">
    <name type="scientific">Pseudohongiella nitratireducens</name>
    <dbReference type="NCBI Taxonomy" id="1768907"/>
    <lineage>
        <taxon>Bacteria</taxon>
        <taxon>Pseudomonadati</taxon>
        <taxon>Pseudomonadota</taxon>
        <taxon>Gammaproteobacteria</taxon>
        <taxon>Pseudomonadales</taxon>
        <taxon>Pseudohongiellaceae</taxon>
        <taxon>Pseudohongiella</taxon>
    </lineage>
</organism>
<proteinExistence type="predicted"/>
<sequence length="87" mass="9849">MKFLITLTTIVTVTLSFSGPTYSQPLSIMDLYEHAELDIHKGWYPQDLDTLIRFSDIIVKGKFGARPQPWSILGIRGNASEHRSATR</sequence>
<reference evidence="1" key="2">
    <citation type="submission" date="2020-09" db="EMBL/GenBank/DDBJ databases">
        <authorList>
            <person name="Sun Q."/>
            <person name="Zhou Y."/>
        </authorList>
    </citation>
    <scope>NUCLEOTIDE SEQUENCE</scope>
    <source>
        <strain evidence="1">CGMCC 1.15425</strain>
    </source>
</reference>
<dbReference type="EMBL" id="BMIY01000005">
    <property type="protein sequence ID" value="GGG58058.1"/>
    <property type="molecule type" value="Genomic_DNA"/>
</dbReference>
<dbReference type="AlphaFoldDB" id="A0A917GVA2"/>